<dbReference type="Proteomes" id="UP000565724">
    <property type="component" value="Unassembled WGS sequence"/>
</dbReference>
<dbReference type="RefSeq" id="WP_175348859.1">
    <property type="nucleotide sequence ID" value="NZ_JABMCI010000069.1"/>
</dbReference>
<organism evidence="1 2">
    <name type="scientific">Cellulomonas humilata</name>
    <dbReference type="NCBI Taxonomy" id="144055"/>
    <lineage>
        <taxon>Bacteria</taxon>
        <taxon>Bacillati</taxon>
        <taxon>Actinomycetota</taxon>
        <taxon>Actinomycetes</taxon>
        <taxon>Micrococcales</taxon>
        <taxon>Cellulomonadaceae</taxon>
        <taxon>Cellulomonas</taxon>
    </lineage>
</organism>
<proteinExistence type="predicted"/>
<keyword evidence="2" id="KW-1185">Reference proteome</keyword>
<dbReference type="AlphaFoldDB" id="A0A7Y6A388"/>
<dbReference type="Gene3D" id="1.25.10.10">
    <property type="entry name" value="Leucine-rich Repeat Variant"/>
    <property type="match status" value="1"/>
</dbReference>
<sequence length="272" mass="29248">MALRIATVGTTADLCDAIGAAGPQDVGAVLALVGHESAVVRKAVAVQLPYLTDDEPSADLLATAIRLTADLDPQVRDWACFTLGQQWQQVDSPELRRALAGRLDDIDLDTRHAALVGLSLRRDPRALPYVRAELDRADGSVHRLAMVAAGAFGDPTLHPLTLRHQSGWDRAGQSVADCARRLTDPSGPGDDVLDGVAALLRLRAHGFNGDAQLAWWGCMTQMLDIAPHRAREFYDAVRSRLDGDERALAELRTKSALAVDAGLLEADLLDVE</sequence>
<dbReference type="InterPro" id="IPR016024">
    <property type="entry name" value="ARM-type_fold"/>
</dbReference>
<dbReference type="EMBL" id="JABMCI010000069">
    <property type="protein sequence ID" value="NUU18943.1"/>
    <property type="molecule type" value="Genomic_DNA"/>
</dbReference>
<dbReference type="InterPro" id="IPR011989">
    <property type="entry name" value="ARM-like"/>
</dbReference>
<dbReference type="Pfam" id="PF13646">
    <property type="entry name" value="HEAT_2"/>
    <property type="match status" value="1"/>
</dbReference>
<gene>
    <name evidence="1" type="ORF">HP550_16960</name>
</gene>
<dbReference type="SUPFAM" id="SSF48371">
    <property type="entry name" value="ARM repeat"/>
    <property type="match status" value="1"/>
</dbReference>
<reference evidence="1 2" key="1">
    <citation type="submission" date="2020-05" db="EMBL/GenBank/DDBJ databases">
        <title>Genome Sequencing of Type Strains.</title>
        <authorList>
            <person name="Lemaire J.F."/>
            <person name="Inderbitzin P."/>
            <person name="Gregorio O.A."/>
            <person name="Collins S.B."/>
            <person name="Wespe N."/>
            <person name="Knight-Connoni V."/>
        </authorList>
    </citation>
    <scope>NUCLEOTIDE SEQUENCE [LARGE SCALE GENOMIC DNA]</scope>
    <source>
        <strain evidence="1 2">ATCC 25174</strain>
    </source>
</reference>
<name>A0A7Y6A388_9CELL</name>
<accession>A0A7Y6A388</accession>
<protein>
    <recommendedName>
        <fullName evidence="3">HEAT repeat domain-containing protein</fullName>
    </recommendedName>
</protein>
<evidence type="ECO:0008006" key="3">
    <source>
        <dbReference type="Google" id="ProtNLM"/>
    </source>
</evidence>
<comment type="caution">
    <text evidence="1">The sequence shown here is derived from an EMBL/GenBank/DDBJ whole genome shotgun (WGS) entry which is preliminary data.</text>
</comment>
<evidence type="ECO:0000313" key="1">
    <source>
        <dbReference type="EMBL" id="NUU18943.1"/>
    </source>
</evidence>
<evidence type="ECO:0000313" key="2">
    <source>
        <dbReference type="Proteomes" id="UP000565724"/>
    </source>
</evidence>